<evidence type="ECO:0000256" key="2">
    <source>
        <dbReference type="ARBA" id="ARBA00011322"/>
    </source>
</evidence>
<dbReference type="InterPro" id="IPR038729">
    <property type="entry name" value="Rad50/SbcC_AAA"/>
</dbReference>
<dbReference type="Pfam" id="PF13476">
    <property type="entry name" value="AAA_23"/>
    <property type="match status" value="1"/>
</dbReference>
<evidence type="ECO:0000259" key="5">
    <source>
        <dbReference type="Pfam" id="PF13476"/>
    </source>
</evidence>
<sequence length="643" mass="73900">MDFNLKRLRMRNWRCYQDKVIDFTSNSEKPIWIIFGQNGFGKTSILEAIQWCLYGSDALPTTELLTRFNRIEVKNNPETELLVNLILERNGNTYDISRIAKRKIKGTTPVVQIDEPTVYKNGLETTDSRERIEEILPRSCKEFFFFDGVEIKRYAKRMHTEETRNAIERILGIPELRNLREDAEKAMQAIDRNLAKVASSNESLKKITDSLQTIQDNIEATLRQLEIAEQDYKNEVDILSDIKERASQLEGLRGKLEELKKLEREEARLKENLNHSETALETALRQASIPLMREFVVEIADGMQRNSFTTARRSGSLSLLQELLKEEICVCGRCIDDSAREYLRKELDRLEESTGSLTKEALQQDNLSKRLVNLSEFKTPNFQEVLLKRDGLEEELEETQQSIYRLKGETKGINDEEAQDIWKKVGQSEQSTELKKSKIERLNNERENFKKEEDKLRREREKLAGQDKETATLARQAKLARGLYQAAGELIEWRIGERKQTIEAHTSEIHLRVTNKSTEYRGVKIRSDYTLGIENAAGEIIDPETLSAGEKEALAFAFIAGLNLASGTAAPLIMDTPFGHFDTEHHQNVVKYLTQFPSQVIVLATDRDFPSALLQEIRPHVAKIFKIRRLGDSEDSSTVEVEE</sequence>
<dbReference type="EMBL" id="JAMXFF010000018">
    <property type="protein sequence ID" value="MCT7967290.1"/>
    <property type="molecule type" value="Genomic_DNA"/>
</dbReference>
<dbReference type="Proteomes" id="UP001525890">
    <property type="component" value="Unassembled WGS sequence"/>
</dbReference>
<evidence type="ECO:0000256" key="1">
    <source>
        <dbReference type="ARBA" id="ARBA00006930"/>
    </source>
</evidence>
<evidence type="ECO:0000256" key="3">
    <source>
        <dbReference type="ARBA" id="ARBA00013368"/>
    </source>
</evidence>
<keyword evidence="4" id="KW-0175">Coiled coil</keyword>
<protein>
    <recommendedName>
        <fullName evidence="3">Nuclease SbcCD subunit C</fullName>
    </recommendedName>
</protein>
<dbReference type="RefSeq" id="WP_368006881.1">
    <property type="nucleotide sequence ID" value="NZ_JAMXFF010000018.1"/>
</dbReference>
<comment type="similarity">
    <text evidence="1">Belongs to the SMC family. SbcC subfamily.</text>
</comment>
<organism evidence="6 7">
    <name type="scientific">Laspinema palackyanum D2a</name>
    <dbReference type="NCBI Taxonomy" id="2953684"/>
    <lineage>
        <taxon>Bacteria</taxon>
        <taxon>Bacillati</taxon>
        <taxon>Cyanobacteriota</taxon>
        <taxon>Cyanophyceae</taxon>
        <taxon>Oscillatoriophycideae</taxon>
        <taxon>Oscillatoriales</taxon>
        <taxon>Laspinemataceae</taxon>
        <taxon>Laspinema</taxon>
        <taxon>Laspinema palackyanum</taxon>
    </lineage>
</organism>
<name>A0ABT2MTI2_9CYAN</name>
<dbReference type="SUPFAM" id="SSF52540">
    <property type="entry name" value="P-loop containing nucleoside triphosphate hydrolases"/>
    <property type="match status" value="2"/>
</dbReference>
<gene>
    <name evidence="6" type="ORF">NG799_13180</name>
</gene>
<evidence type="ECO:0000313" key="6">
    <source>
        <dbReference type="EMBL" id="MCT7967290.1"/>
    </source>
</evidence>
<accession>A0ABT2MTI2</accession>
<dbReference type="InterPro" id="IPR027417">
    <property type="entry name" value="P-loop_NTPase"/>
</dbReference>
<dbReference type="PANTHER" id="PTHR32114:SF2">
    <property type="entry name" value="ABC TRANSPORTER ABCH.3"/>
    <property type="match status" value="1"/>
</dbReference>
<dbReference type="Gene3D" id="3.40.50.300">
    <property type="entry name" value="P-loop containing nucleotide triphosphate hydrolases"/>
    <property type="match status" value="2"/>
</dbReference>
<feature type="domain" description="Rad50/SbcC-type AAA" evidence="5">
    <location>
        <begin position="7"/>
        <end position="219"/>
    </location>
</feature>
<evidence type="ECO:0000313" key="7">
    <source>
        <dbReference type="Proteomes" id="UP001525890"/>
    </source>
</evidence>
<evidence type="ECO:0000256" key="4">
    <source>
        <dbReference type="SAM" id="Coils"/>
    </source>
</evidence>
<reference evidence="6 7" key="1">
    <citation type="journal article" date="2022" name="Front. Microbiol.">
        <title>High genomic differentiation and limited gene flow indicate recent cryptic speciation within the genus Laspinema (cyanobacteria).</title>
        <authorList>
            <person name="Stanojkovic A."/>
            <person name="Skoupy S."/>
            <person name="Skaloud P."/>
            <person name="Dvorak P."/>
        </authorList>
    </citation>
    <scope>NUCLEOTIDE SEQUENCE [LARGE SCALE GENOMIC DNA]</scope>
    <source>
        <strain evidence="6 7">D2a</strain>
    </source>
</reference>
<comment type="subunit">
    <text evidence="2">Heterodimer of SbcC and SbcD.</text>
</comment>
<keyword evidence="7" id="KW-1185">Reference proteome</keyword>
<dbReference type="PANTHER" id="PTHR32114">
    <property type="entry name" value="ABC TRANSPORTER ABCH.3"/>
    <property type="match status" value="1"/>
</dbReference>
<feature type="coiled-coil region" evidence="4">
    <location>
        <begin position="173"/>
        <end position="286"/>
    </location>
</feature>
<comment type="caution">
    <text evidence="6">The sequence shown here is derived from an EMBL/GenBank/DDBJ whole genome shotgun (WGS) entry which is preliminary data.</text>
</comment>
<proteinExistence type="inferred from homology"/>
<feature type="coiled-coil region" evidence="4">
    <location>
        <begin position="340"/>
        <end position="469"/>
    </location>
</feature>